<dbReference type="AlphaFoldDB" id="A0A174FE59"/>
<protein>
    <submittedName>
        <fullName evidence="1">Uncharacterized protein</fullName>
    </submittedName>
</protein>
<evidence type="ECO:0000313" key="2">
    <source>
        <dbReference type="Proteomes" id="UP000095645"/>
    </source>
</evidence>
<dbReference type="EMBL" id="CYZP01000031">
    <property type="protein sequence ID" value="CUO47116.1"/>
    <property type="molecule type" value="Genomic_DNA"/>
</dbReference>
<dbReference type="Proteomes" id="UP000095645">
    <property type="component" value="Unassembled WGS sequence"/>
</dbReference>
<dbReference type="RefSeq" id="WP_055058606.1">
    <property type="nucleotide sequence ID" value="NZ_CYZP01000031.1"/>
</dbReference>
<organism evidence="1 2">
    <name type="scientific">Blautia obeum</name>
    <dbReference type="NCBI Taxonomy" id="40520"/>
    <lineage>
        <taxon>Bacteria</taxon>
        <taxon>Bacillati</taxon>
        <taxon>Bacillota</taxon>
        <taxon>Clostridia</taxon>
        <taxon>Lachnospirales</taxon>
        <taxon>Lachnospiraceae</taxon>
        <taxon>Blautia</taxon>
    </lineage>
</organism>
<evidence type="ECO:0000313" key="1">
    <source>
        <dbReference type="EMBL" id="CUO47116.1"/>
    </source>
</evidence>
<name>A0A174FE59_9FIRM</name>
<proteinExistence type="predicted"/>
<sequence>MLKKKKTTASGKLVLVKSVRRHWTSGGCPFSADRSGTETAQPQNEILCVLTQALLASIIPNQNNFGITTVLANPHDGGSGRHRGTESL</sequence>
<gene>
    <name evidence="1" type="ORF">ERS852476_02973</name>
</gene>
<reference evidence="1 2" key="1">
    <citation type="submission" date="2015-09" db="EMBL/GenBank/DDBJ databases">
        <authorList>
            <consortium name="Pathogen Informatics"/>
        </authorList>
    </citation>
    <scope>NUCLEOTIDE SEQUENCE [LARGE SCALE GENOMIC DNA]</scope>
    <source>
        <strain evidence="1 2">2789STDY5834861</strain>
    </source>
</reference>
<accession>A0A174FE59</accession>